<proteinExistence type="predicted"/>
<name>A0A9P5ZL16_PLEER</name>
<accession>A0A9P5ZL16</accession>
<sequence>MPADRSPKNRRQRRARPYQGSPQLARGSGSPWSARGNSNRSGLVVVGYPGPGHHIVPQQGQQQIEGGEDHEEHHRGWWILLLLFLFVIATFTNLEKAANVRLTLGILKVTRCVGPAARQAQLLVMIMDLHSTQHRQHRHSRLAKKSYTEAKRRAFLADSIIVPSSILDAKVRPASCVNDKMTSYCERLGEFSVFGVYDGTMLIRRPPRSTQEVPGRKSSL</sequence>
<evidence type="ECO:0000256" key="1">
    <source>
        <dbReference type="SAM" id="MobiDB-lite"/>
    </source>
</evidence>
<feature type="region of interest" description="Disordered" evidence="1">
    <location>
        <begin position="1"/>
        <end position="36"/>
    </location>
</feature>
<evidence type="ECO:0000256" key="2">
    <source>
        <dbReference type="SAM" id="Phobius"/>
    </source>
</evidence>
<dbReference type="Proteomes" id="UP000807025">
    <property type="component" value="Unassembled WGS sequence"/>
</dbReference>
<dbReference type="AlphaFoldDB" id="A0A9P5ZL16"/>
<dbReference type="EMBL" id="MU154674">
    <property type="protein sequence ID" value="KAF9489347.1"/>
    <property type="molecule type" value="Genomic_DNA"/>
</dbReference>
<keyword evidence="2" id="KW-0472">Membrane</keyword>
<evidence type="ECO:0000313" key="4">
    <source>
        <dbReference type="Proteomes" id="UP000807025"/>
    </source>
</evidence>
<protein>
    <submittedName>
        <fullName evidence="3">Uncharacterized protein</fullName>
    </submittedName>
</protein>
<organism evidence="3 4">
    <name type="scientific">Pleurotus eryngii</name>
    <name type="common">Boletus of the steppes</name>
    <dbReference type="NCBI Taxonomy" id="5323"/>
    <lineage>
        <taxon>Eukaryota</taxon>
        <taxon>Fungi</taxon>
        <taxon>Dikarya</taxon>
        <taxon>Basidiomycota</taxon>
        <taxon>Agaricomycotina</taxon>
        <taxon>Agaricomycetes</taxon>
        <taxon>Agaricomycetidae</taxon>
        <taxon>Agaricales</taxon>
        <taxon>Pleurotineae</taxon>
        <taxon>Pleurotaceae</taxon>
        <taxon>Pleurotus</taxon>
    </lineage>
</organism>
<gene>
    <name evidence="3" type="ORF">BDN71DRAFT_1499091</name>
</gene>
<evidence type="ECO:0000313" key="3">
    <source>
        <dbReference type="EMBL" id="KAF9489347.1"/>
    </source>
</evidence>
<keyword evidence="2" id="KW-1133">Transmembrane helix</keyword>
<reference evidence="3" key="1">
    <citation type="submission" date="2020-11" db="EMBL/GenBank/DDBJ databases">
        <authorList>
            <consortium name="DOE Joint Genome Institute"/>
            <person name="Ahrendt S."/>
            <person name="Riley R."/>
            <person name="Andreopoulos W."/>
            <person name="Labutti K."/>
            <person name="Pangilinan J."/>
            <person name="Ruiz-Duenas F.J."/>
            <person name="Barrasa J.M."/>
            <person name="Sanchez-Garcia M."/>
            <person name="Camarero S."/>
            <person name="Miyauchi S."/>
            <person name="Serrano A."/>
            <person name="Linde D."/>
            <person name="Babiker R."/>
            <person name="Drula E."/>
            <person name="Ayuso-Fernandez I."/>
            <person name="Pacheco R."/>
            <person name="Padilla G."/>
            <person name="Ferreira P."/>
            <person name="Barriuso J."/>
            <person name="Kellner H."/>
            <person name="Castanera R."/>
            <person name="Alfaro M."/>
            <person name="Ramirez L."/>
            <person name="Pisabarro A.G."/>
            <person name="Kuo A."/>
            <person name="Tritt A."/>
            <person name="Lipzen A."/>
            <person name="He G."/>
            <person name="Yan M."/>
            <person name="Ng V."/>
            <person name="Cullen D."/>
            <person name="Martin F."/>
            <person name="Rosso M.-N."/>
            <person name="Henrissat B."/>
            <person name="Hibbett D."/>
            <person name="Martinez A.T."/>
            <person name="Grigoriev I.V."/>
        </authorList>
    </citation>
    <scope>NUCLEOTIDE SEQUENCE</scope>
    <source>
        <strain evidence="3">ATCC 90797</strain>
    </source>
</reference>
<keyword evidence="2" id="KW-0812">Transmembrane</keyword>
<feature type="transmembrane region" description="Helical" evidence="2">
    <location>
        <begin position="76"/>
        <end position="94"/>
    </location>
</feature>
<keyword evidence="4" id="KW-1185">Reference proteome</keyword>
<comment type="caution">
    <text evidence="3">The sequence shown here is derived from an EMBL/GenBank/DDBJ whole genome shotgun (WGS) entry which is preliminary data.</text>
</comment>